<gene>
    <name evidence="2" type="ORF">ACFOMD_17220</name>
</gene>
<evidence type="ECO:0000256" key="1">
    <source>
        <dbReference type="SAM" id="MobiDB-lite"/>
    </source>
</evidence>
<name>A0ABV7XGC0_9SPHN</name>
<protein>
    <submittedName>
        <fullName evidence="2">Uncharacterized protein</fullName>
    </submittedName>
</protein>
<dbReference type="EMBL" id="JBHRXV010000014">
    <property type="protein sequence ID" value="MFC3714313.1"/>
    <property type="molecule type" value="Genomic_DNA"/>
</dbReference>
<organism evidence="2 3">
    <name type="scientific">Sphingoaurantiacus capsulatus</name>
    <dbReference type="NCBI Taxonomy" id="1771310"/>
    <lineage>
        <taxon>Bacteria</taxon>
        <taxon>Pseudomonadati</taxon>
        <taxon>Pseudomonadota</taxon>
        <taxon>Alphaproteobacteria</taxon>
        <taxon>Sphingomonadales</taxon>
        <taxon>Sphingosinicellaceae</taxon>
        <taxon>Sphingoaurantiacus</taxon>
    </lineage>
</organism>
<keyword evidence="3" id="KW-1185">Reference proteome</keyword>
<evidence type="ECO:0000313" key="2">
    <source>
        <dbReference type="EMBL" id="MFC3714313.1"/>
    </source>
</evidence>
<comment type="caution">
    <text evidence="2">The sequence shown here is derived from an EMBL/GenBank/DDBJ whole genome shotgun (WGS) entry which is preliminary data.</text>
</comment>
<dbReference type="Proteomes" id="UP001595615">
    <property type="component" value="Unassembled WGS sequence"/>
</dbReference>
<dbReference type="RefSeq" id="WP_380863688.1">
    <property type="nucleotide sequence ID" value="NZ_JBHRXV010000014.1"/>
</dbReference>
<feature type="region of interest" description="Disordered" evidence="1">
    <location>
        <begin position="51"/>
        <end position="73"/>
    </location>
</feature>
<reference evidence="3" key="1">
    <citation type="journal article" date="2019" name="Int. J. Syst. Evol. Microbiol.">
        <title>The Global Catalogue of Microorganisms (GCM) 10K type strain sequencing project: providing services to taxonomists for standard genome sequencing and annotation.</title>
        <authorList>
            <consortium name="The Broad Institute Genomics Platform"/>
            <consortium name="The Broad Institute Genome Sequencing Center for Infectious Disease"/>
            <person name="Wu L."/>
            <person name="Ma J."/>
        </authorList>
    </citation>
    <scope>NUCLEOTIDE SEQUENCE [LARGE SCALE GENOMIC DNA]</scope>
    <source>
        <strain evidence="3">KCTC 42644</strain>
    </source>
</reference>
<accession>A0ABV7XGC0</accession>
<feature type="compositionally biased region" description="Basic and acidic residues" evidence="1">
    <location>
        <begin position="63"/>
        <end position="73"/>
    </location>
</feature>
<proteinExistence type="predicted"/>
<sequence length="73" mass="8703">MPRRQPKDLIRHRTVHATLTNHEIEREPATPEALRAHPALTRFIAWVADKPPDFHSPTRRRTVRDAWRLSRKH</sequence>
<evidence type="ECO:0000313" key="3">
    <source>
        <dbReference type="Proteomes" id="UP001595615"/>
    </source>
</evidence>